<dbReference type="Pfam" id="PF10441">
    <property type="entry name" value="Urb2"/>
    <property type="match status" value="1"/>
</dbReference>
<sequence>MAALYSGIHLKLKNSKVPWEDKLKLAHFAWISQQYFIPNKEQVLLDWVCHTLFTNCAKKLDLKDDTEQKLWSFLDNILHSKKLQNFLKKGKSLNLRFTIAQAINDFIESSCSQKGPQTGTGTVLSCCHAILSTPSLAFVYTAKCELIVELLNKLSVLACRCLALKDPITNQVLEVLLVSLNQYIIIQRQQNNPNRIFGQVVAQLFQPLLILRHTLNNYAWDRDNDSRVGIQHSKEIRCKAESVLQMGIFQTELLSSYKEELLAEKDFLEKKKGPLKILLTPVGSLLSKLEDSNFCEKEIYNSVVSSSIPLLYKLFLNSYCKDGNQLVCFNMLVRLYESLQTTIIQENNDLHVSKLNTGLYALDQILSLVVSNDIYNIAVDRIRHQEVQYNFYSKLAKKLIYSYRAPVPAWFRCLKDLTLLNHLIVEPDMEELVSCAWVFADISDMRIRKAQEILVASLLETYAKLRQFPKLFEVVLIVICRPASNELKHPVLSPALTQHFVAALIELPPNQILDIWTMILEKCSSDVLPVIKNDSDTSLKLISLSAILHCLLFNMKSIDRNTPLPVILRLQDLMQKMMDKLIKPSLDLINDHCIEPSPALWLLKLCDSTLLLVYTWLEVNTMITLNCSKYTSQLIKGPVEAQLALEPWDFSPLLREKSCWEKILTLTMTSNAASKYYLGLLSVQKLKHILMQISFPSETSISSLKTIASFVFNLRVDLVIPEKFESWGGNTNTVNQDCFPVAYWHLITSNLLILYPYVTAEETKTVADFLLETLLLTKSEEDHEQAITLKNISVGLLQSDIFAEMRALQCAFLTSIIKKCAGIMQNEHNNISEILALLSTDSLNWHEEVFSTRKVSKECENATLDNASLCWLNMENAAKKILYVTRCENGLGLSDCHTAQLVNVISFLSEIKPDSLTPLDQSRCFLLLLSLARADSSPRTLHHLTNCYKILSCLLTGKHSTGVFKLLYASDILEIVFNSLFKANWNQYEEDGRNHGWLEFVEILHSFFESFLKLIVERKQSVLINLEKCTAFLLTSVPSADDICWTSSVHHLYLVAVNTLCEVITFLLLEQRANKQRAEAFASLLQKVVLKMGTTVSQSLKVSVATRLLPSFLVSCVTSLLEAELSCLSLMETSNMKLDSYKYNKELLNTELYKRFSSQIMKELCYAEDQTVFLKSSLHYLAKCITAKETCIPQESTVLTMFGSIKKLLTAPWINVQITWSILEEVSELYNQMAQICSNEEFYTMLKLALQWLEVRNLWEKNDKDQFAGITIIKLFLTCYLSEDNRKLFWFSAPQVITSLVTLSKEACRNRLLLPTIVVPSLEVIALLLRQGEGFLTNPHHITLSFDILLAVPLDHLKAEDYYSIFLGVHEVLFSILQCHSKAMLQSVPSFLNSFYKLVSSVMHEGRQKGDKVSQILSPEFEVVLKCARLVERMYTHIAAKTEEFTVFSAFIVSQYINELQKVTLNSAVKKHLSEGIFHILDLCIERDIKFLNASLPMGLKEVFKELYNEYTHYYKTKNQADEKYKA</sequence>
<name>F6S1E5_XENTR</name>
<dbReference type="GO" id="GO:0042254">
    <property type="term" value="P:ribosome biogenesis"/>
    <property type="evidence" value="ECO:0000318"/>
    <property type="project" value="GO_Central"/>
</dbReference>
<dbReference type="InterPro" id="IPR052609">
    <property type="entry name" value="Ribosome_Biogenesis_Reg"/>
</dbReference>
<evidence type="ECO:0000313" key="3">
    <source>
        <dbReference type="Proteomes" id="UP000008143"/>
    </source>
</evidence>
<dbReference type="InterPro" id="IPR018849">
    <property type="entry name" value="Urb2/Npa2_C"/>
</dbReference>
<dbReference type="GeneID" id="100493423"/>
<gene>
    <name evidence="2 4 5" type="primary">urb2</name>
</gene>
<evidence type="ECO:0000313" key="2">
    <source>
        <dbReference type="Ensembl" id="ENSXETP00000050397"/>
    </source>
</evidence>
<dbReference type="CTD" id="9816"/>
<dbReference type="PANTHER" id="PTHR15682:SF2">
    <property type="entry name" value="UNHEALTHY RIBOSOME BIOGENESIS PROTEIN 2 HOMOLOG"/>
    <property type="match status" value="1"/>
</dbReference>
<dbReference type="GeneTree" id="ENSGT00390000009258"/>
<organism evidence="2">
    <name type="scientific">Xenopus tropicalis</name>
    <name type="common">Western clawed frog</name>
    <name type="synonym">Silurana tropicalis</name>
    <dbReference type="NCBI Taxonomy" id="8364"/>
    <lineage>
        <taxon>Eukaryota</taxon>
        <taxon>Metazoa</taxon>
        <taxon>Chordata</taxon>
        <taxon>Craniata</taxon>
        <taxon>Vertebrata</taxon>
        <taxon>Euteleostomi</taxon>
        <taxon>Amphibia</taxon>
        <taxon>Batrachia</taxon>
        <taxon>Anura</taxon>
        <taxon>Pipoidea</taxon>
        <taxon>Pipidae</taxon>
        <taxon>Xenopodinae</taxon>
        <taxon>Xenopus</taxon>
        <taxon>Silurana</taxon>
    </lineage>
</organism>
<protein>
    <submittedName>
        <fullName evidence="2">URB2 ribosome biogenesis 2 homolog</fullName>
    </submittedName>
    <submittedName>
        <fullName evidence="4">Unhealthy ribosome biogenesis protein 2 homolog</fullName>
    </submittedName>
</protein>
<dbReference type="RefSeq" id="XP_002931550.3">
    <property type="nucleotide sequence ID" value="XM_002931504.5"/>
</dbReference>
<dbReference type="GO" id="GO:0005730">
    <property type="term" value="C:nucleolus"/>
    <property type="evidence" value="ECO:0000318"/>
    <property type="project" value="GO_Central"/>
</dbReference>
<dbReference type="ExpressionAtlas" id="F6S1E5">
    <property type="expression patterns" value="differential"/>
</dbReference>
<dbReference type="Proteomes" id="UP000008143">
    <property type="component" value="Chromosome 5"/>
</dbReference>
<reference evidence="4" key="3">
    <citation type="submission" date="2025-04" db="UniProtKB">
        <authorList>
            <consortium name="RefSeq"/>
        </authorList>
    </citation>
    <scope>IDENTIFICATION</scope>
    <source>
        <strain evidence="4">Nigerian</strain>
        <tissue evidence="4">Liver and blood</tissue>
    </source>
</reference>
<dbReference type="OMA" id="DYNHYHK"/>
<dbReference type="Bgee" id="ENSXETG00000023331">
    <property type="expression patterns" value="Expressed in ovary and 12 other cell types or tissues"/>
</dbReference>
<dbReference type="Ensembl" id="ENSXETT00000050397">
    <property type="protein sequence ID" value="ENSXETP00000050397"/>
    <property type="gene ID" value="ENSXETG00000023331"/>
</dbReference>
<dbReference type="KEGG" id="xtr:100493423"/>
<reference evidence="2" key="1">
    <citation type="journal article" date="2010" name="Science">
        <title>The genome of the Western clawed frog Xenopus tropicalis.</title>
        <authorList>
            <person name="Hellsten U."/>
            <person name="Harland R.M."/>
            <person name="Gilchrist M.J."/>
            <person name="Hendrix D."/>
            <person name="Jurka J."/>
            <person name="Kapitonov V."/>
            <person name="Ovcharenko I."/>
            <person name="Putnam N.H."/>
            <person name="Shu S."/>
            <person name="Taher L."/>
            <person name="Blitz I.L."/>
            <person name="Blumberg B."/>
            <person name="Dichmann D.S."/>
            <person name="Dubchak I."/>
            <person name="Amaya E."/>
            <person name="Detter J.C."/>
            <person name="Fletcher R."/>
            <person name="Gerhard D.S."/>
            <person name="Goodstein D."/>
            <person name="Graves T."/>
            <person name="Grigoriev I.V."/>
            <person name="Grimwood J."/>
            <person name="Kawashima T."/>
            <person name="Lindquist E."/>
            <person name="Lucas S.M."/>
            <person name="Mead P.E."/>
            <person name="Mitros T."/>
            <person name="Ogino H."/>
            <person name="Ohta Y."/>
            <person name="Poliakov A.V."/>
            <person name="Pollet N."/>
            <person name="Robert J."/>
            <person name="Salamov A."/>
            <person name="Sater A.K."/>
            <person name="Schmutz J."/>
            <person name="Terry A."/>
            <person name="Vize P.D."/>
            <person name="Warren W.C."/>
            <person name="Wells D."/>
            <person name="Wills A."/>
            <person name="Wilson R.K."/>
            <person name="Zimmerman L.B."/>
            <person name="Zorn A.M."/>
            <person name="Grainger R."/>
            <person name="Grammer T."/>
            <person name="Khokha M.K."/>
            <person name="Richardson P.M."/>
            <person name="Rokhsar D.S."/>
        </authorList>
    </citation>
    <scope>NUCLEOTIDE SEQUENCE [LARGE SCALE GENOMIC DNA]</scope>
    <source>
        <strain evidence="2">Nigerian</strain>
    </source>
</reference>
<accession>F6S1E5</accession>
<dbReference type="PANTHER" id="PTHR15682">
    <property type="entry name" value="UNHEALTHY RIBOSOME BIOGENESIS PROTEIN 2 HOMOLOG"/>
    <property type="match status" value="1"/>
</dbReference>
<evidence type="ECO:0000259" key="1">
    <source>
        <dbReference type="Pfam" id="PF10441"/>
    </source>
</evidence>
<proteinExistence type="predicted"/>
<dbReference type="GO" id="GO:1901796">
    <property type="term" value="P:regulation of signal transduction by p53 class mediator"/>
    <property type="evidence" value="ECO:0007669"/>
    <property type="project" value="Ensembl"/>
</dbReference>
<dbReference type="eggNOG" id="ENOG502QWBH">
    <property type="taxonomic scope" value="Eukaryota"/>
</dbReference>
<dbReference type="Xenbase" id="XB-GENE-6035083">
    <property type="gene designation" value="urb2"/>
</dbReference>
<dbReference type="AGR" id="Xenbase:XB-GENE-6035083"/>
<dbReference type="GO" id="GO:1902036">
    <property type="term" value="P:regulation of hematopoietic stem cell differentiation"/>
    <property type="evidence" value="ECO:0007669"/>
    <property type="project" value="Ensembl"/>
</dbReference>
<evidence type="ECO:0000313" key="5">
    <source>
        <dbReference type="Xenbase" id="XB-GENE-6035083"/>
    </source>
</evidence>
<feature type="domain" description="Nucleolar 27S pre-rRNA processing Urb2/Npa2 C-terminal" evidence="1">
    <location>
        <begin position="1322"/>
        <end position="1519"/>
    </location>
</feature>
<dbReference type="HOGENOM" id="CLU_251606_0_0_1"/>
<dbReference type="OrthoDB" id="160374at2759"/>
<reference evidence="2" key="2">
    <citation type="submission" date="2011-06" db="UniProtKB">
        <authorList>
            <consortium name="Ensembl"/>
        </authorList>
    </citation>
    <scope>IDENTIFICATION</scope>
</reference>
<keyword evidence="3" id="KW-1185">Reference proteome</keyword>
<evidence type="ECO:0000313" key="4">
    <source>
        <dbReference type="RefSeq" id="XP_002931550.3"/>
    </source>
</evidence>